<evidence type="ECO:0000256" key="4">
    <source>
        <dbReference type="ARBA" id="ARBA00022475"/>
    </source>
</evidence>
<accession>A0A7V2T0G0</accession>
<keyword evidence="6 12" id="KW-0812">Transmembrane</keyword>
<evidence type="ECO:0000256" key="12">
    <source>
        <dbReference type="SAM" id="Phobius"/>
    </source>
</evidence>
<dbReference type="AlphaFoldDB" id="A0A7V2T0G0"/>
<dbReference type="GO" id="GO:0005886">
    <property type="term" value="C:plasma membrane"/>
    <property type="evidence" value="ECO:0007669"/>
    <property type="project" value="UniProtKB-SubCell"/>
</dbReference>
<comment type="subcellular location">
    <subcellularLocation>
        <location evidence="1">Cell membrane</location>
        <topology evidence="1">Multi-pass membrane protein</topology>
    </subcellularLocation>
</comment>
<reference evidence="13" key="1">
    <citation type="journal article" date="2020" name="mSystems">
        <title>Genome- and Community-Level Interaction Insights into Carbon Utilization and Element Cycling Functions of Hydrothermarchaeota in Hydrothermal Sediment.</title>
        <authorList>
            <person name="Zhou Z."/>
            <person name="Liu Y."/>
            <person name="Xu W."/>
            <person name="Pan J."/>
            <person name="Luo Z.H."/>
            <person name="Li M."/>
        </authorList>
    </citation>
    <scope>NUCLEOTIDE SEQUENCE [LARGE SCALE GENOMIC DNA]</scope>
    <source>
        <strain evidence="13">HyVt-493</strain>
    </source>
</reference>
<dbReference type="GO" id="GO:0016682">
    <property type="term" value="F:oxidoreductase activity, acting on diphenols and related substances as donors, oxygen as acceptor"/>
    <property type="evidence" value="ECO:0007669"/>
    <property type="project" value="TreeGrafter"/>
</dbReference>
<dbReference type="Pfam" id="PF02322">
    <property type="entry name" value="Cyt_bd_oxida_II"/>
    <property type="match status" value="1"/>
</dbReference>
<feature type="transmembrane region" description="Helical" evidence="12">
    <location>
        <begin position="168"/>
        <end position="189"/>
    </location>
</feature>
<feature type="transmembrane region" description="Helical" evidence="12">
    <location>
        <begin position="241"/>
        <end position="260"/>
    </location>
</feature>
<keyword evidence="3" id="KW-0813">Transport</keyword>
<gene>
    <name evidence="13" type="primary">cydB</name>
    <name evidence="13" type="ORF">ENJ51_08705</name>
</gene>
<dbReference type="EMBL" id="DRMS01000325">
    <property type="protein sequence ID" value="HFC92877.1"/>
    <property type="molecule type" value="Genomic_DNA"/>
</dbReference>
<dbReference type="GO" id="GO:0019646">
    <property type="term" value="P:aerobic electron transport chain"/>
    <property type="evidence" value="ECO:0007669"/>
    <property type="project" value="TreeGrafter"/>
</dbReference>
<protein>
    <submittedName>
        <fullName evidence="13">Cytochrome d ubiquinol oxidase subunit II</fullName>
    </submittedName>
</protein>
<dbReference type="NCBIfam" id="TIGR00203">
    <property type="entry name" value="cydB"/>
    <property type="match status" value="1"/>
</dbReference>
<comment type="similarity">
    <text evidence="2">Belongs to the cytochrome ubiquinol oxidase subunit 2 family.</text>
</comment>
<keyword evidence="10" id="KW-0408">Iron</keyword>
<evidence type="ECO:0000256" key="11">
    <source>
        <dbReference type="ARBA" id="ARBA00023136"/>
    </source>
</evidence>
<dbReference type="PANTHER" id="PTHR43141:SF5">
    <property type="entry name" value="CYTOCHROME BD-I UBIQUINOL OXIDASE SUBUNIT 2"/>
    <property type="match status" value="1"/>
</dbReference>
<keyword evidence="4" id="KW-1003">Cell membrane</keyword>
<feature type="transmembrane region" description="Helical" evidence="12">
    <location>
        <begin position="70"/>
        <end position="88"/>
    </location>
</feature>
<sequence>FALILRPPAFDYRSKLPNKKWRNAWDWVLVISGFVPSLIFGVAVGNLLLGLPFQFDDYMRSSWEGGFLDLLHPFALLTGLLSIAMFLMHGATYLMVRSDVDVYSRARKVASLAAIVVIVLFAIGGIWIAFGIDGMRVTGGLDPNGVANPTLKTVEVAVGAWLDNYSKYPLMVIAPVMGLLGAFGAALLAKAGKPVLAFWNSCISVAGIILTAGFSMFPFIMPSSLNPNHSFTAWDSTGSELTITVSLFAAVVFVPIILAYTSWCYNKMWGPQTVQSIKKNDHSLY</sequence>
<feature type="transmembrane region" description="Helical" evidence="12">
    <location>
        <begin position="109"/>
        <end position="130"/>
    </location>
</feature>
<evidence type="ECO:0000256" key="1">
    <source>
        <dbReference type="ARBA" id="ARBA00004651"/>
    </source>
</evidence>
<keyword evidence="11 12" id="KW-0472">Membrane</keyword>
<dbReference type="PANTHER" id="PTHR43141">
    <property type="entry name" value="CYTOCHROME BD2 SUBUNIT II"/>
    <property type="match status" value="1"/>
</dbReference>
<keyword evidence="7" id="KW-0479">Metal-binding</keyword>
<dbReference type="InterPro" id="IPR003317">
    <property type="entry name" value="Cyt-d_oxidase_su2"/>
</dbReference>
<evidence type="ECO:0000256" key="3">
    <source>
        <dbReference type="ARBA" id="ARBA00022448"/>
    </source>
</evidence>
<evidence type="ECO:0000256" key="8">
    <source>
        <dbReference type="ARBA" id="ARBA00022982"/>
    </source>
</evidence>
<name>A0A7V2T0G0_LEUMU</name>
<feature type="non-terminal residue" evidence="13">
    <location>
        <position position="1"/>
    </location>
</feature>
<keyword evidence="5" id="KW-0349">Heme</keyword>
<organism evidence="13">
    <name type="scientific">Leucothrix mucor</name>
    <dbReference type="NCBI Taxonomy" id="45248"/>
    <lineage>
        <taxon>Bacteria</taxon>
        <taxon>Pseudomonadati</taxon>
        <taxon>Pseudomonadota</taxon>
        <taxon>Gammaproteobacteria</taxon>
        <taxon>Thiotrichales</taxon>
        <taxon>Thiotrichaceae</taxon>
        <taxon>Leucothrix</taxon>
    </lineage>
</organism>
<keyword evidence="9 12" id="KW-1133">Transmembrane helix</keyword>
<dbReference type="Proteomes" id="UP000885750">
    <property type="component" value="Unassembled WGS sequence"/>
</dbReference>
<dbReference type="GO" id="GO:0070069">
    <property type="term" value="C:cytochrome complex"/>
    <property type="evidence" value="ECO:0007669"/>
    <property type="project" value="TreeGrafter"/>
</dbReference>
<dbReference type="GO" id="GO:0046872">
    <property type="term" value="F:metal ion binding"/>
    <property type="evidence" value="ECO:0007669"/>
    <property type="project" value="UniProtKB-KW"/>
</dbReference>
<evidence type="ECO:0000256" key="2">
    <source>
        <dbReference type="ARBA" id="ARBA00007543"/>
    </source>
</evidence>
<proteinExistence type="inferred from homology"/>
<comment type="caution">
    <text evidence="13">The sequence shown here is derived from an EMBL/GenBank/DDBJ whole genome shotgun (WGS) entry which is preliminary data.</text>
</comment>
<evidence type="ECO:0000256" key="9">
    <source>
        <dbReference type="ARBA" id="ARBA00022989"/>
    </source>
</evidence>
<keyword evidence="8" id="KW-0249">Electron transport</keyword>
<evidence type="ECO:0000256" key="7">
    <source>
        <dbReference type="ARBA" id="ARBA00022723"/>
    </source>
</evidence>
<evidence type="ECO:0000313" key="13">
    <source>
        <dbReference type="EMBL" id="HFC92877.1"/>
    </source>
</evidence>
<feature type="transmembrane region" description="Helical" evidence="12">
    <location>
        <begin position="196"/>
        <end position="221"/>
    </location>
</feature>
<evidence type="ECO:0000256" key="10">
    <source>
        <dbReference type="ARBA" id="ARBA00023004"/>
    </source>
</evidence>
<dbReference type="GO" id="GO:0009055">
    <property type="term" value="F:electron transfer activity"/>
    <property type="evidence" value="ECO:0007669"/>
    <property type="project" value="TreeGrafter"/>
</dbReference>
<evidence type="ECO:0000256" key="6">
    <source>
        <dbReference type="ARBA" id="ARBA00022692"/>
    </source>
</evidence>
<feature type="transmembrane region" description="Helical" evidence="12">
    <location>
        <begin position="24"/>
        <end position="50"/>
    </location>
</feature>
<evidence type="ECO:0000256" key="5">
    <source>
        <dbReference type="ARBA" id="ARBA00022617"/>
    </source>
</evidence>